<accession>A0ABW0ZCB0</accession>
<proteinExistence type="predicted"/>
<dbReference type="RefSeq" id="WP_240769685.1">
    <property type="nucleotide sequence ID" value="NZ_JBHSNS010000002.1"/>
</dbReference>
<organism evidence="1 2">
    <name type="scientific">Nocardioides vastitatis</name>
    <dbReference type="NCBI Taxonomy" id="2568655"/>
    <lineage>
        <taxon>Bacteria</taxon>
        <taxon>Bacillati</taxon>
        <taxon>Actinomycetota</taxon>
        <taxon>Actinomycetes</taxon>
        <taxon>Propionibacteriales</taxon>
        <taxon>Nocardioidaceae</taxon>
        <taxon>Nocardioides</taxon>
    </lineage>
</organism>
<evidence type="ECO:0008006" key="3">
    <source>
        <dbReference type="Google" id="ProtNLM"/>
    </source>
</evidence>
<sequence>MKSSTLPDGMPVLSRGRHRWPRRGACFMEFASLLAGERWSDHPSCTHPLLGQLARQVNDCTSDAGRHQLVPLIPSVVGLRGDDRTSLTVAVAVAASALLDAPEGTQRALAAGLLRAEEVSADAGPRLATTRRQARSALDLVPGAVAWVQRLGCHDRLTLQTFGHRCAPTMIRCAVEGVVATGRPDCDQRLRALLEAGIAACPAPEPERASGPPGVVRARS</sequence>
<keyword evidence="2" id="KW-1185">Reference proteome</keyword>
<protein>
    <recommendedName>
        <fullName evidence="3">DUF222 domain-containing protein</fullName>
    </recommendedName>
</protein>
<comment type="caution">
    <text evidence="1">The sequence shown here is derived from an EMBL/GenBank/DDBJ whole genome shotgun (WGS) entry which is preliminary data.</text>
</comment>
<dbReference type="EMBL" id="JBHSNS010000002">
    <property type="protein sequence ID" value="MFC5728639.1"/>
    <property type="molecule type" value="Genomic_DNA"/>
</dbReference>
<name>A0ABW0ZCB0_9ACTN</name>
<evidence type="ECO:0000313" key="2">
    <source>
        <dbReference type="Proteomes" id="UP001596072"/>
    </source>
</evidence>
<gene>
    <name evidence="1" type="ORF">ACFPQB_06885</name>
</gene>
<reference evidence="2" key="1">
    <citation type="journal article" date="2019" name="Int. J. Syst. Evol. Microbiol.">
        <title>The Global Catalogue of Microorganisms (GCM) 10K type strain sequencing project: providing services to taxonomists for standard genome sequencing and annotation.</title>
        <authorList>
            <consortium name="The Broad Institute Genomics Platform"/>
            <consortium name="The Broad Institute Genome Sequencing Center for Infectious Disease"/>
            <person name="Wu L."/>
            <person name="Ma J."/>
        </authorList>
    </citation>
    <scope>NUCLEOTIDE SEQUENCE [LARGE SCALE GENOMIC DNA]</scope>
    <source>
        <strain evidence="2">YIM 94188</strain>
    </source>
</reference>
<evidence type="ECO:0000313" key="1">
    <source>
        <dbReference type="EMBL" id="MFC5728639.1"/>
    </source>
</evidence>
<dbReference type="Proteomes" id="UP001596072">
    <property type="component" value="Unassembled WGS sequence"/>
</dbReference>